<feature type="transmembrane region" description="Helical" evidence="9">
    <location>
        <begin position="273"/>
        <end position="293"/>
    </location>
</feature>
<keyword evidence="11" id="KW-1185">Reference proteome</keyword>
<evidence type="ECO:0000256" key="9">
    <source>
        <dbReference type="SAM" id="Phobius"/>
    </source>
</evidence>
<evidence type="ECO:0000256" key="5">
    <source>
        <dbReference type="ARBA" id="ARBA00022692"/>
    </source>
</evidence>
<feature type="transmembrane region" description="Helical" evidence="9">
    <location>
        <begin position="340"/>
        <end position="361"/>
    </location>
</feature>
<sequence length="371" mass="38800">MSEPLSPATATLAVLWGGLVIGLLLGAAGQASRFCVRGAVADWFLFGGKARVATWVLAVAVAALGCQWLVSQQVVDATRSLPWAPRLPWLSCVVGGLLFGYGMVLAGGCPQRSLVKTGAGNLRCVVTLLVAGIAAQMTLRGLFAGWRAQGLDRFAIELPHPQDAGSLLAAWSGQPAGLLRWAVVAVVLVAAAGFLWRQRRVIEPSHWVGGAAVGLLVVAAWFLTGHVGHLAEHPETLEEVWLGTQSRRPEGLSFTGPLAHALDLLTLWSDRNLLASFGVLVALGVLLGSFVSARLRGEFRLESFRTPREFVEHAAGGLLMGFGGVTALGCSIGQGVTGLGMLSVGALLATAAMVGGALLALRRQRRLAESA</sequence>
<comment type="subcellular location">
    <subcellularLocation>
        <location evidence="1">Cell inner membrane</location>
        <topology evidence="1">Multi-pass membrane protein</topology>
    </subcellularLocation>
</comment>
<gene>
    <name evidence="10" type="ORF">ISF6_1675</name>
</gene>
<dbReference type="Pfam" id="PF04143">
    <property type="entry name" value="Sulf_transp"/>
    <property type="match status" value="1"/>
</dbReference>
<feature type="transmembrane region" description="Helical" evidence="9">
    <location>
        <begin position="12"/>
        <end position="31"/>
    </location>
</feature>
<keyword evidence="3" id="KW-1003">Cell membrane</keyword>
<dbReference type="OrthoDB" id="9794165at2"/>
<evidence type="ECO:0000256" key="3">
    <source>
        <dbReference type="ARBA" id="ARBA00022475"/>
    </source>
</evidence>
<dbReference type="EMBL" id="BBYR01000003">
    <property type="protein sequence ID" value="GAP33897.1"/>
    <property type="molecule type" value="Genomic_DNA"/>
</dbReference>
<accession>A0A0K8NU32</accession>
<comment type="similarity">
    <text evidence="8">Belongs to the TsuA/YedE (TC 9.B.102) family.</text>
</comment>
<keyword evidence="6 9" id="KW-1133">Transmembrane helix</keyword>
<name>A0A0K8NU32_PISS1</name>
<feature type="transmembrane region" description="Helical" evidence="9">
    <location>
        <begin position="314"/>
        <end position="334"/>
    </location>
</feature>
<dbReference type="PANTHER" id="PTHR30574">
    <property type="entry name" value="INNER MEMBRANE PROTEIN YEDE"/>
    <property type="match status" value="1"/>
</dbReference>
<feature type="transmembrane region" description="Helical" evidence="9">
    <location>
        <begin position="178"/>
        <end position="196"/>
    </location>
</feature>
<feature type="transmembrane region" description="Helical" evidence="9">
    <location>
        <begin position="120"/>
        <end position="139"/>
    </location>
</feature>
<feature type="transmembrane region" description="Helical" evidence="9">
    <location>
        <begin position="52"/>
        <end position="75"/>
    </location>
</feature>
<reference evidence="10 11" key="2">
    <citation type="journal article" date="2016" name="Science">
        <title>A bacterium that degrades and assimilates poly(ethylene terephthalate).</title>
        <authorList>
            <person name="Yoshida S."/>
            <person name="Hiraga K."/>
            <person name="Takehana T."/>
            <person name="Taniguchi I."/>
            <person name="Yamaji H."/>
            <person name="Maeda Y."/>
            <person name="Toyohara K."/>
            <person name="Miyamoto K."/>
            <person name="Kimura Y."/>
            <person name="Oda K."/>
        </authorList>
    </citation>
    <scope>NUCLEOTIDE SEQUENCE [LARGE SCALE GENOMIC DNA]</scope>
    <source>
        <strain evidence="11">NBRC 110686 / TISTR 2288 / 201-F6</strain>
    </source>
</reference>
<keyword evidence="2" id="KW-0813">Transport</keyword>
<dbReference type="GO" id="GO:0005886">
    <property type="term" value="C:plasma membrane"/>
    <property type="evidence" value="ECO:0007669"/>
    <property type="project" value="UniProtKB-SubCell"/>
</dbReference>
<organism evidence="10 11">
    <name type="scientific">Piscinibacter sakaiensis</name>
    <name type="common">Ideonella sakaiensis</name>
    <dbReference type="NCBI Taxonomy" id="1547922"/>
    <lineage>
        <taxon>Bacteria</taxon>
        <taxon>Pseudomonadati</taxon>
        <taxon>Pseudomonadota</taxon>
        <taxon>Betaproteobacteria</taxon>
        <taxon>Burkholderiales</taxon>
        <taxon>Sphaerotilaceae</taxon>
        <taxon>Piscinibacter</taxon>
    </lineage>
</organism>
<evidence type="ECO:0000313" key="10">
    <source>
        <dbReference type="EMBL" id="GAP33897.1"/>
    </source>
</evidence>
<comment type="caution">
    <text evidence="10">The sequence shown here is derived from an EMBL/GenBank/DDBJ whole genome shotgun (WGS) entry which is preliminary data.</text>
</comment>
<protein>
    <submittedName>
        <fullName evidence="10">Lipocalin-related protein</fullName>
    </submittedName>
</protein>
<dbReference type="AlphaFoldDB" id="A0A0K8NU32"/>
<keyword evidence="7 9" id="KW-0472">Membrane</keyword>
<dbReference type="PANTHER" id="PTHR30574:SF1">
    <property type="entry name" value="SULPHUR TRANSPORT DOMAIN-CONTAINING PROTEIN"/>
    <property type="match status" value="1"/>
</dbReference>
<evidence type="ECO:0000256" key="7">
    <source>
        <dbReference type="ARBA" id="ARBA00023136"/>
    </source>
</evidence>
<proteinExistence type="inferred from homology"/>
<feature type="transmembrane region" description="Helical" evidence="9">
    <location>
        <begin position="87"/>
        <end position="108"/>
    </location>
</feature>
<evidence type="ECO:0000256" key="4">
    <source>
        <dbReference type="ARBA" id="ARBA00022519"/>
    </source>
</evidence>
<dbReference type="Proteomes" id="UP000037660">
    <property type="component" value="Unassembled WGS sequence"/>
</dbReference>
<reference evidence="11" key="1">
    <citation type="submission" date="2015-07" db="EMBL/GenBank/DDBJ databases">
        <title>Discovery of a poly(ethylene terephthalate assimilation.</title>
        <authorList>
            <person name="Yoshida S."/>
            <person name="Hiraga K."/>
            <person name="Takehana T."/>
            <person name="Taniguchi I."/>
            <person name="Yamaji H."/>
            <person name="Maeda Y."/>
            <person name="Toyohara K."/>
            <person name="Miyamoto K."/>
            <person name="Kimura Y."/>
            <person name="Oda K."/>
        </authorList>
    </citation>
    <scope>NUCLEOTIDE SEQUENCE [LARGE SCALE GENOMIC DNA]</scope>
    <source>
        <strain evidence="11">NBRC 110686 / TISTR 2288 / 201-F6</strain>
    </source>
</reference>
<evidence type="ECO:0000256" key="2">
    <source>
        <dbReference type="ARBA" id="ARBA00022448"/>
    </source>
</evidence>
<dbReference type="RefSeq" id="WP_054018059.1">
    <property type="nucleotide sequence ID" value="NZ_BBYR01000003.1"/>
</dbReference>
<feature type="transmembrane region" description="Helical" evidence="9">
    <location>
        <begin position="208"/>
        <end position="227"/>
    </location>
</feature>
<dbReference type="InterPro" id="IPR007272">
    <property type="entry name" value="Sulf_transp_TsuA/YedE"/>
</dbReference>
<keyword evidence="4" id="KW-0997">Cell inner membrane</keyword>
<keyword evidence="5 9" id="KW-0812">Transmembrane</keyword>
<evidence type="ECO:0000256" key="6">
    <source>
        <dbReference type="ARBA" id="ARBA00022989"/>
    </source>
</evidence>
<dbReference type="STRING" id="1547922.ISF6_1675"/>
<evidence type="ECO:0000313" key="11">
    <source>
        <dbReference type="Proteomes" id="UP000037660"/>
    </source>
</evidence>
<evidence type="ECO:0000256" key="1">
    <source>
        <dbReference type="ARBA" id="ARBA00004429"/>
    </source>
</evidence>
<evidence type="ECO:0000256" key="8">
    <source>
        <dbReference type="ARBA" id="ARBA00035655"/>
    </source>
</evidence>